<name>A0A3N2BAU4_9MICO</name>
<gene>
    <name evidence="4" type="ORF">EDD31_0718</name>
</gene>
<dbReference type="PANTHER" id="PTHR43877:SF5">
    <property type="entry name" value="BLL8307 PROTEIN"/>
    <property type="match status" value="1"/>
</dbReference>
<protein>
    <submittedName>
        <fullName evidence="4">Putative acetyltransferase</fullName>
    </submittedName>
</protein>
<evidence type="ECO:0000313" key="4">
    <source>
        <dbReference type="EMBL" id="ROR72367.1"/>
    </source>
</evidence>
<dbReference type="EMBL" id="RKHK01000001">
    <property type="protein sequence ID" value="ROR72367.1"/>
    <property type="molecule type" value="Genomic_DNA"/>
</dbReference>
<dbReference type="AlphaFoldDB" id="A0A3N2BAU4"/>
<proteinExistence type="predicted"/>
<dbReference type="RefSeq" id="WP_245990849.1">
    <property type="nucleotide sequence ID" value="NZ_RKHK01000001.1"/>
</dbReference>
<keyword evidence="1 4" id="KW-0808">Transferase</keyword>
<dbReference type="Proteomes" id="UP000280668">
    <property type="component" value="Unassembled WGS sequence"/>
</dbReference>
<dbReference type="CDD" id="cd04301">
    <property type="entry name" value="NAT_SF"/>
    <property type="match status" value="1"/>
</dbReference>
<dbReference type="GO" id="GO:0016747">
    <property type="term" value="F:acyltransferase activity, transferring groups other than amino-acyl groups"/>
    <property type="evidence" value="ECO:0007669"/>
    <property type="project" value="InterPro"/>
</dbReference>
<evidence type="ECO:0000256" key="2">
    <source>
        <dbReference type="ARBA" id="ARBA00023315"/>
    </source>
</evidence>
<evidence type="ECO:0000313" key="5">
    <source>
        <dbReference type="Proteomes" id="UP000280668"/>
    </source>
</evidence>
<reference evidence="4 5" key="1">
    <citation type="submission" date="2018-11" db="EMBL/GenBank/DDBJ databases">
        <title>Sequencing the genomes of 1000 actinobacteria strains.</title>
        <authorList>
            <person name="Klenk H.-P."/>
        </authorList>
    </citation>
    <scope>NUCLEOTIDE SEQUENCE [LARGE SCALE GENOMIC DNA]</scope>
    <source>
        <strain evidence="4 5">DSM 11294</strain>
    </source>
</reference>
<dbReference type="SUPFAM" id="SSF55729">
    <property type="entry name" value="Acyl-CoA N-acyltransferases (Nat)"/>
    <property type="match status" value="1"/>
</dbReference>
<evidence type="ECO:0000256" key="1">
    <source>
        <dbReference type="ARBA" id="ARBA00022679"/>
    </source>
</evidence>
<dbReference type="PANTHER" id="PTHR43877">
    <property type="entry name" value="AMINOALKYLPHOSPHONATE N-ACETYLTRANSFERASE-RELATED-RELATED"/>
    <property type="match status" value="1"/>
</dbReference>
<dbReference type="InterPro" id="IPR000182">
    <property type="entry name" value="GNAT_dom"/>
</dbReference>
<comment type="caution">
    <text evidence="4">The sequence shown here is derived from an EMBL/GenBank/DDBJ whole genome shotgun (WGS) entry which is preliminary data.</text>
</comment>
<dbReference type="PROSITE" id="PS51186">
    <property type="entry name" value="GNAT"/>
    <property type="match status" value="1"/>
</dbReference>
<keyword evidence="5" id="KW-1185">Reference proteome</keyword>
<evidence type="ECO:0000259" key="3">
    <source>
        <dbReference type="PROSITE" id="PS51186"/>
    </source>
</evidence>
<dbReference type="Pfam" id="PF00583">
    <property type="entry name" value="Acetyltransf_1"/>
    <property type="match status" value="1"/>
</dbReference>
<dbReference type="InterPro" id="IPR050832">
    <property type="entry name" value="Bact_Acetyltransf"/>
</dbReference>
<sequence length="166" mass="18016">MHFGIGDLTAEDVTALLREHLVDMYATSPPESVHALSTDALRDPAVSFYTARSEDGALLGCGAIKRLSAQAAELKTMRTVRAARGRGVGSAMLRHLVGVARERGYATVYLETGSMDYFAAARRLYARHGFVETGPFGDYTPDPMSIFMRLELGSPAPQEKLSHKPA</sequence>
<organism evidence="4 5">
    <name type="scientific">Bogoriella caseilytica</name>
    <dbReference type="NCBI Taxonomy" id="56055"/>
    <lineage>
        <taxon>Bacteria</taxon>
        <taxon>Bacillati</taxon>
        <taxon>Actinomycetota</taxon>
        <taxon>Actinomycetes</taxon>
        <taxon>Micrococcales</taxon>
        <taxon>Bogoriellaceae</taxon>
        <taxon>Bogoriella</taxon>
    </lineage>
</organism>
<accession>A0A3N2BAU4</accession>
<dbReference type="Gene3D" id="3.40.630.30">
    <property type="match status" value="1"/>
</dbReference>
<feature type="domain" description="N-acetyltransferase" evidence="3">
    <location>
        <begin position="8"/>
        <end position="153"/>
    </location>
</feature>
<dbReference type="InterPro" id="IPR016181">
    <property type="entry name" value="Acyl_CoA_acyltransferase"/>
</dbReference>
<keyword evidence="2" id="KW-0012">Acyltransferase</keyword>